<dbReference type="GO" id="GO:0016787">
    <property type="term" value="F:hydrolase activity"/>
    <property type="evidence" value="ECO:0007669"/>
    <property type="project" value="UniProtKB-KW"/>
</dbReference>
<dbReference type="Gene3D" id="3.40.50.1110">
    <property type="entry name" value="SGNH hydrolase"/>
    <property type="match status" value="1"/>
</dbReference>
<dbReference type="AlphaFoldDB" id="A0A938ZAB9"/>
<protein>
    <submittedName>
        <fullName evidence="2">SGNH/GDSL hydrolase family protein</fullName>
    </submittedName>
</protein>
<dbReference type="SUPFAM" id="SSF52266">
    <property type="entry name" value="SGNH hydrolase"/>
    <property type="match status" value="1"/>
</dbReference>
<dbReference type="Proteomes" id="UP000737612">
    <property type="component" value="Unassembled WGS sequence"/>
</dbReference>
<dbReference type="InterPro" id="IPR036514">
    <property type="entry name" value="SGNH_hydro_sf"/>
</dbReference>
<accession>A0A938ZAB9</accession>
<proteinExistence type="predicted"/>
<keyword evidence="2" id="KW-0378">Hydrolase</keyword>
<comment type="caution">
    <text evidence="2">The sequence shown here is derived from an EMBL/GenBank/DDBJ whole genome shotgun (WGS) entry which is preliminary data.</text>
</comment>
<evidence type="ECO:0000313" key="2">
    <source>
        <dbReference type="EMBL" id="MBN2952846.1"/>
    </source>
</evidence>
<dbReference type="InterPro" id="IPR013830">
    <property type="entry name" value="SGNH_hydro"/>
</dbReference>
<dbReference type="CDD" id="cd00229">
    <property type="entry name" value="SGNH_hydrolase"/>
    <property type="match status" value="1"/>
</dbReference>
<evidence type="ECO:0000313" key="3">
    <source>
        <dbReference type="Proteomes" id="UP000737612"/>
    </source>
</evidence>
<dbReference type="Pfam" id="PF13472">
    <property type="entry name" value="Lipase_GDSL_2"/>
    <property type="match status" value="1"/>
</dbReference>
<dbReference type="EMBL" id="JAFHBD010000015">
    <property type="protein sequence ID" value="MBN2952846.1"/>
    <property type="molecule type" value="Genomic_DNA"/>
</dbReference>
<organism evidence="2 3">
    <name type="scientific">Fusicatenibacter saccharivorans</name>
    <dbReference type="NCBI Taxonomy" id="1150298"/>
    <lineage>
        <taxon>Bacteria</taxon>
        <taxon>Bacillati</taxon>
        <taxon>Bacillota</taxon>
        <taxon>Clostridia</taxon>
        <taxon>Lachnospirales</taxon>
        <taxon>Lachnospiraceae</taxon>
        <taxon>Fusicatenibacter</taxon>
    </lineage>
</organism>
<name>A0A938ZAB9_9FIRM</name>
<reference evidence="2" key="1">
    <citation type="submission" date="2021-02" db="EMBL/GenBank/DDBJ databases">
        <title>Metagenome-assembled genomes from human diarrheal sample B26.</title>
        <authorList>
            <person name="Ateba T.P."/>
            <person name="Alayande K.A."/>
            <person name="Mwanza M."/>
        </authorList>
    </citation>
    <scope>NUCLEOTIDE SEQUENCE</scope>
    <source>
        <strain evidence="2">06WH</strain>
    </source>
</reference>
<dbReference type="RefSeq" id="WP_117509910.1">
    <property type="nucleotide sequence ID" value="NZ_CABJFB010000001.1"/>
</dbReference>
<dbReference type="GeneID" id="79856786"/>
<sequence length="257" mass="28976">MDAKIIAGILAAGGAALAVGGIYSMNKKTGYFKKGNSVRYDVSRIPFKKTSPLKGKTVVFLGSSVTKGFAAHNNSFAEYIAKKDSCTCIKEAVNGTTLIDNGEDSYIERMRDRLDPKQQVDLFICQLSTNDATRNSPLGEISESRDLESFDVETVCGAIEYIIAYAKETWHCPVMFYTNPQYDSKPYAKMVEALLKIQEKWQIGVIDFWNDEQINRVSPEKRKLYLQDPIHPMKAGYAEWLVPVMEQRIGEYLEQQV</sequence>
<gene>
    <name evidence="2" type="ORF">JTJ23_04450</name>
</gene>
<evidence type="ECO:0000259" key="1">
    <source>
        <dbReference type="Pfam" id="PF13472"/>
    </source>
</evidence>
<feature type="domain" description="SGNH hydrolase-type esterase" evidence="1">
    <location>
        <begin position="60"/>
        <end position="238"/>
    </location>
</feature>